<dbReference type="GeneID" id="36843465"/>
<dbReference type="Proteomes" id="UP000248852">
    <property type="component" value="Segment"/>
</dbReference>
<evidence type="ECO:0000313" key="2">
    <source>
        <dbReference type="EMBL" id="AVK74839.1"/>
    </source>
</evidence>
<gene>
    <name evidence="2" type="ORF">pqer_cds_417</name>
</gene>
<feature type="region of interest" description="Disordered" evidence="1">
    <location>
        <begin position="52"/>
        <end position="117"/>
    </location>
</feature>
<dbReference type="RefSeq" id="YP_009483108.1">
    <property type="nucleotide sequence ID" value="NC_037667.1"/>
</dbReference>
<accession>A0A2U7U8T3</accession>
<name>A0A2U7U8T3_9VIRU</name>
<dbReference type="EMBL" id="MG011689">
    <property type="protein sequence ID" value="AVK74839.1"/>
    <property type="molecule type" value="Genomic_DNA"/>
</dbReference>
<evidence type="ECO:0000256" key="1">
    <source>
        <dbReference type="SAM" id="MobiDB-lite"/>
    </source>
</evidence>
<protein>
    <submittedName>
        <fullName evidence="2">Uncharacterized protein</fullName>
    </submittedName>
</protein>
<dbReference type="KEGG" id="vg:36843465"/>
<organism evidence="2">
    <name type="scientific">Pandoravirus quercus</name>
    <dbReference type="NCBI Taxonomy" id="2107709"/>
    <lineage>
        <taxon>Viruses</taxon>
        <taxon>Pandoravirus</taxon>
    </lineage>
</organism>
<reference evidence="2" key="1">
    <citation type="journal article" date="2018" name="Nat. Commun.">
        <title>Diversity and evolution of the emerging Pandoraviridae family.</title>
        <authorList>
            <person name="Legendre M."/>
            <person name="Fabre E."/>
            <person name="Poirot O."/>
            <person name="Jeudy S."/>
            <person name="Lartigue A."/>
            <person name="Alempic J.M."/>
            <person name="Beucher L."/>
            <person name="Philippe N."/>
            <person name="Bertaux L."/>
            <person name="Christo-Foroux E."/>
            <person name="Labadie K."/>
            <person name="Coute Y."/>
            <person name="Abergel C."/>
            <person name="Claverie J.M."/>
        </authorList>
    </citation>
    <scope>NUCLEOTIDE SEQUENCE [LARGE SCALE GENOMIC DNA]</scope>
    <source>
        <strain evidence="2">Quercus</strain>
    </source>
</reference>
<sequence length="434" mass="47223">MSLVDAFGAAIGDNNNNGRRSVRRRGTAVLYQEAADDDGAQGLDAVAYANGLSDNEEDGDVGSAGSDIEGSDGEQANGDAAGTRSRTARPRGPRASFLSLVSPAPSARRPSARRAEQRHPYVRRYAGTRLQSSSPKYAFTYQSGMTDEPQYMSTGMIRGTVATMSLPELRLAVAYMLEHADPDGRWPTMLEHPANFERFEDLREATGGRDILLHEIFKENNDVLTDLFLIAGRVGYNGARARTIGQRASDLLGSAVSSSSSLSTANDIPYERLRRPANFRPALTRPEYRVINPGALVPLLANVAGTGDDPSILTVEQPRPIEGHVDGNPGHLKPLCGKGLNKFFSRTANEHLDDPNLAQFIPQRQGLAEFSRSVCPIDKETVDNIIGQLRRDERVDARGPLAEDVIDGLLRNGFKREYIDRTWGPNGNRAVAPA</sequence>
<proteinExistence type="predicted"/>